<name>Q6SF12_9BACT</name>
<protein>
    <submittedName>
        <fullName evidence="1">Uncharacterized protein</fullName>
    </submittedName>
</protein>
<proteinExistence type="predicted"/>
<sequence length="205" mass="22988">MFYFIYSLIARTVFKVGTVLPVCCPPLGAGHYRCAAYNRVAGPKRDASGLAAALLPEHTGKRAVNAARFNACFGALQAWYSAVPSPEPSAVRLIGSIGNLGRFKFQNRGPFWTTDPACFQRGPRRCVVRIGTRSIGERLSYRWRSSTLWWQIFKPFCVCHARVTNAKPTFNGPHRTIGVVFHQEFLKRLIFSINCRFNFAIAGVR</sequence>
<dbReference type="AlphaFoldDB" id="Q6SF12"/>
<evidence type="ECO:0000313" key="1">
    <source>
        <dbReference type="EMBL" id="AAR38410.1"/>
    </source>
</evidence>
<organism evidence="1">
    <name type="scientific">uncultured marine bacterium 582</name>
    <dbReference type="NCBI Taxonomy" id="257402"/>
    <lineage>
        <taxon>Bacteria</taxon>
        <taxon>environmental samples</taxon>
    </lineage>
</organism>
<gene>
    <name evidence="1" type="ORF">MBMO_EBAC080-L028H02.74</name>
</gene>
<reference evidence="1" key="2">
    <citation type="submission" date="2003-12" db="EMBL/GenBank/DDBJ databases">
        <title>Monterey Bay Coastal Ocean Microbial Observatory environmental clone sequencing.</title>
        <authorList>
            <person name="DeLong E.F."/>
        </authorList>
    </citation>
    <scope>NUCLEOTIDE SEQUENCE</scope>
</reference>
<accession>Q6SF12</accession>
<dbReference type="EMBL" id="AY458649">
    <property type="protein sequence ID" value="AAR38410.1"/>
    <property type="molecule type" value="Genomic_DNA"/>
</dbReference>
<reference evidence="1" key="1">
    <citation type="submission" date="2003-11" db="EMBL/GenBank/DDBJ databases">
        <authorList>
            <person name="Heidelberg J.F."/>
            <person name="Eisen J.A."/>
            <person name="Nelson W.C."/>
            <person name="DeLong E.F."/>
        </authorList>
    </citation>
    <scope>NUCLEOTIDE SEQUENCE</scope>
</reference>